<accession>A0A518D358</accession>
<sequence length="39" mass="3893">MSQTLHTSTLASALDDAPVTAALPPNGPSSTVPFPESLA</sequence>
<dbReference type="AlphaFoldDB" id="A0A518D358"/>
<name>A0A518D358_9BACT</name>
<evidence type="ECO:0000313" key="3">
    <source>
        <dbReference type="Proteomes" id="UP000319342"/>
    </source>
</evidence>
<protein>
    <submittedName>
        <fullName evidence="2">Uncharacterized protein</fullName>
    </submittedName>
</protein>
<evidence type="ECO:0000256" key="1">
    <source>
        <dbReference type="SAM" id="MobiDB-lite"/>
    </source>
</evidence>
<feature type="compositionally biased region" description="Polar residues" evidence="1">
    <location>
        <begin position="1"/>
        <end position="11"/>
    </location>
</feature>
<proteinExistence type="predicted"/>
<gene>
    <name evidence="2" type="ORF">Pla163_30600</name>
</gene>
<keyword evidence="3" id="KW-1185">Reference proteome</keyword>
<organism evidence="2 3">
    <name type="scientific">Rohdeia mirabilis</name>
    <dbReference type="NCBI Taxonomy" id="2528008"/>
    <lineage>
        <taxon>Bacteria</taxon>
        <taxon>Pseudomonadati</taxon>
        <taxon>Planctomycetota</taxon>
        <taxon>Planctomycetia</taxon>
        <taxon>Planctomycetia incertae sedis</taxon>
        <taxon>Rohdeia</taxon>
    </lineage>
</organism>
<reference evidence="2 3" key="1">
    <citation type="submission" date="2019-02" db="EMBL/GenBank/DDBJ databases">
        <title>Deep-cultivation of Planctomycetes and their phenomic and genomic characterization uncovers novel biology.</title>
        <authorList>
            <person name="Wiegand S."/>
            <person name="Jogler M."/>
            <person name="Boedeker C."/>
            <person name="Pinto D."/>
            <person name="Vollmers J."/>
            <person name="Rivas-Marin E."/>
            <person name="Kohn T."/>
            <person name="Peeters S.H."/>
            <person name="Heuer A."/>
            <person name="Rast P."/>
            <person name="Oberbeckmann S."/>
            <person name="Bunk B."/>
            <person name="Jeske O."/>
            <person name="Meyerdierks A."/>
            <person name="Storesund J.E."/>
            <person name="Kallscheuer N."/>
            <person name="Luecker S."/>
            <person name="Lage O.M."/>
            <person name="Pohl T."/>
            <person name="Merkel B.J."/>
            <person name="Hornburger P."/>
            <person name="Mueller R.-W."/>
            <person name="Bruemmer F."/>
            <person name="Labrenz M."/>
            <person name="Spormann A.M."/>
            <person name="Op den Camp H."/>
            <person name="Overmann J."/>
            <person name="Amann R."/>
            <person name="Jetten M.S.M."/>
            <person name="Mascher T."/>
            <person name="Medema M.H."/>
            <person name="Devos D.P."/>
            <person name="Kaster A.-K."/>
            <person name="Ovreas L."/>
            <person name="Rohde M."/>
            <person name="Galperin M.Y."/>
            <person name="Jogler C."/>
        </authorList>
    </citation>
    <scope>NUCLEOTIDE SEQUENCE [LARGE SCALE GENOMIC DNA]</scope>
    <source>
        <strain evidence="2 3">Pla163</strain>
    </source>
</reference>
<dbReference type="EMBL" id="CP036290">
    <property type="protein sequence ID" value="QDU85913.1"/>
    <property type="molecule type" value="Genomic_DNA"/>
</dbReference>
<feature type="region of interest" description="Disordered" evidence="1">
    <location>
        <begin position="1"/>
        <end position="39"/>
    </location>
</feature>
<evidence type="ECO:0000313" key="2">
    <source>
        <dbReference type="EMBL" id="QDU85913.1"/>
    </source>
</evidence>
<dbReference type="Proteomes" id="UP000319342">
    <property type="component" value="Chromosome"/>
</dbReference>